<comment type="caution">
    <text evidence="1">The sequence shown here is derived from an EMBL/GenBank/DDBJ whole genome shotgun (WGS) entry which is preliminary data.</text>
</comment>
<sequence length="66" mass="7354">MVCRGVSTSLVPVVFCPIRGIWGRGYERGWVLRNGRGLEAERGKKKCRISGFEVKRGEGFQNIKGA</sequence>
<proteinExistence type="predicted"/>
<protein>
    <submittedName>
        <fullName evidence="1">Uncharacterized protein</fullName>
    </submittedName>
</protein>
<keyword evidence="2" id="KW-1185">Reference proteome</keyword>
<name>A0AAV5MXR7_9ROSI</name>
<organism evidence="1 2">
    <name type="scientific">Rubroshorea leprosula</name>
    <dbReference type="NCBI Taxonomy" id="152421"/>
    <lineage>
        <taxon>Eukaryota</taxon>
        <taxon>Viridiplantae</taxon>
        <taxon>Streptophyta</taxon>
        <taxon>Embryophyta</taxon>
        <taxon>Tracheophyta</taxon>
        <taxon>Spermatophyta</taxon>
        <taxon>Magnoliopsida</taxon>
        <taxon>eudicotyledons</taxon>
        <taxon>Gunneridae</taxon>
        <taxon>Pentapetalae</taxon>
        <taxon>rosids</taxon>
        <taxon>malvids</taxon>
        <taxon>Malvales</taxon>
        <taxon>Dipterocarpaceae</taxon>
        <taxon>Rubroshorea</taxon>
    </lineage>
</organism>
<gene>
    <name evidence="1" type="ORF">SLEP1_g60165</name>
</gene>
<evidence type="ECO:0000313" key="1">
    <source>
        <dbReference type="EMBL" id="GKV53648.1"/>
    </source>
</evidence>
<dbReference type="Proteomes" id="UP001054252">
    <property type="component" value="Unassembled WGS sequence"/>
</dbReference>
<dbReference type="AlphaFoldDB" id="A0AAV5MXR7"/>
<evidence type="ECO:0000313" key="2">
    <source>
        <dbReference type="Proteomes" id="UP001054252"/>
    </source>
</evidence>
<reference evidence="1 2" key="1">
    <citation type="journal article" date="2021" name="Commun. Biol.">
        <title>The genome of Shorea leprosula (Dipterocarpaceae) highlights the ecological relevance of drought in aseasonal tropical rainforests.</title>
        <authorList>
            <person name="Ng K.K.S."/>
            <person name="Kobayashi M.J."/>
            <person name="Fawcett J.A."/>
            <person name="Hatakeyama M."/>
            <person name="Paape T."/>
            <person name="Ng C.H."/>
            <person name="Ang C.C."/>
            <person name="Tnah L.H."/>
            <person name="Lee C.T."/>
            <person name="Nishiyama T."/>
            <person name="Sese J."/>
            <person name="O'Brien M.J."/>
            <person name="Copetti D."/>
            <person name="Mohd Noor M.I."/>
            <person name="Ong R.C."/>
            <person name="Putra M."/>
            <person name="Sireger I.Z."/>
            <person name="Indrioko S."/>
            <person name="Kosugi Y."/>
            <person name="Izuno A."/>
            <person name="Isagi Y."/>
            <person name="Lee S.L."/>
            <person name="Shimizu K.K."/>
        </authorList>
    </citation>
    <scope>NUCLEOTIDE SEQUENCE [LARGE SCALE GENOMIC DNA]</scope>
    <source>
        <strain evidence="1">214</strain>
    </source>
</reference>
<dbReference type="EMBL" id="BPVZ01001656">
    <property type="protein sequence ID" value="GKV53648.1"/>
    <property type="molecule type" value="Genomic_DNA"/>
</dbReference>
<accession>A0AAV5MXR7</accession>